<sequence>MKSKAISIALVFFGMVFIGCTTDDETAEDKTCRISTITSDEFIFKFNYNVDGNLFFINQDFLQLDTDPIALNLYVRAIGQDSIIYGRFTNSFTADTPRLTTKYEDEVLTTVKRLSASGILLSTMHFEYGESTTRILLEPEDGNPDVYGDYFFDGDENVIRVEKYVYDEEGEEATLFEVVDYTYDSFNNPWKGQVYPLLFCTDLPNAKYFSSNNALTEIVGAETMTFNYSYDTDNKTVMGDVAIFNTCSTSNVAANETYGYIDCDD</sequence>
<accession>A0A5B7SVC4</accession>
<gene>
    <name evidence="1" type="ORF">FGM00_11970</name>
</gene>
<organism evidence="1 2">
    <name type="scientific">Aggregatimonas sangjinii</name>
    <dbReference type="NCBI Taxonomy" id="2583587"/>
    <lineage>
        <taxon>Bacteria</taxon>
        <taxon>Pseudomonadati</taxon>
        <taxon>Bacteroidota</taxon>
        <taxon>Flavobacteriia</taxon>
        <taxon>Flavobacteriales</taxon>
        <taxon>Flavobacteriaceae</taxon>
        <taxon>Aggregatimonas</taxon>
    </lineage>
</organism>
<dbReference type="RefSeq" id="WP_138853134.1">
    <property type="nucleotide sequence ID" value="NZ_CP040710.1"/>
</dbReference>
<dbReference type="KEGG" id="asag:FGM00_11970"/>
<proteinExistence type="predicted"/>
<evidence type="ECO:0008006" key="3">
    <source>
        <dbReference type="Google" id="ProtNLM"/>
    </source>
</evidence>
<dbReference type="AlphaFoldDB" id="A0A5B7SVC4"/>
<dbReference type="Proteomes" id="UP000310017">
    <property type="component" value="Chromosome"/>
</dbReference>
<name>A0A5B7SVC4_9FLAO</name>
<dbReference type="PROSITE" id="PS51257">
    <property type="entry name" value="PROKAR_LIPOPROTEIN"/>
    <property type="match status" value="1"/>
</dbReference>
<evidence type="ECO:0000313" key="2">
    <source>
        <dbReference type="Proteomes" id="UP000310017"/>
    </source>
</evidence>
<evidence type="ECO:0000313" key="1">
    <source>
        <dbReference type="EMBL" id="QCX00790.1"/>
    </source>
</evidence>
<dbReference type="EMBL" id="CP040710">
    <property type="protein sequence ID" value="QCX00790.1"/>
    <property type="molecule type" value="Genomic_DNA"/>
</dbReference>
<keyword evidence="2" id="KW-1185">Reference proteome</keyword>
<reference evidence="1 2" key="1">
    <citation type="submission" date="2019-05" db="EMBL/GenBank/DDBJ databases">
        <title>Genome sequencing of F202Z8.</title>
        <authorList>
            <person name="Kwon Y.M."/>
        </authorList>
    </citation>
    <scope>NUCLEOTIDE SEQUENCE [LARGE SCALE GENOMIC DNA]</scope>
    <source>
        <strain evidence="1 2">F202Z8</strain>
    </source>
</reference>
<protein>
    <recommendedName>
        <fullName evidence="3">DUF4595 domain-containing protein</fullName>
    </recommendedName>
</protein>